<feature type="region of interest" description="Disordered" evidence="1">
    <location>
        <begin position="66"/>
        <end position="87"/>
    </location>
</feature>
<reference evidence="2 3" key="1">
    <citation type="submission" date="2018-11" db="EMBL/GenBank/DDBJ databases">
        <title>Whole genome sequence of Streptomyces paromomycinus NBRC 15454(T).</title>
        <authorList>
            <person name="Komaki H."/>
            <person name="Tamura T."/>
        </authorList>
    </citation>
    <scope>NUCLEOTIDE SEQUENCE [LARGE SCALE GENOMIC DNA]</scope>
    <source>
        <strain evidence="2 3">NBRC 15454</strain>
    </source>
</reference>
<feature type="compositionally biased region" description="Basic and acidic residues" evidence="1">
    <location>
        <begin position="248"/>
        <end position="270"/>
    </location>
</feature>
<keyword evidence="3" id="KW-1185">Reference proteome</keyword>
<dbReference type="RefSeq" id="WP_174857210.1">
    <property type="nucleotide sequence ID" value="NZ_BHZD01000001.1"/>
</dbReference>
<protein>
    <submittedName>
        <fullName evidence="2">Uncharacterized protein</fullName>
    </submittedName>
</protein>
<dbReference type="EMBL" id="BHZD01000001">
    <property type="protein sequence ID" value="GCD45182.1"/>
    <property type="molecule type" value="Genomic_DNA"/>
</dbReference>
<gene>
    <name evidence="2" type="ORF">GKJPGBOP_04904</name>
</gene>
<sequence>MAKERAFGPHQLAEWLGIEPRHVRRAETRGLIPPPDVGDERWSVGLAKTLPDRVEEILSVVGDENYGEAQGAGKTGRRQPAKGDAFGPHQLASELDLQRWQVGRAEQRGLLPPPDVDGKRWSREVVDGLRERVAEIREELGDHPGLGSIDAAKHLAGRTELEVEREDVRMLAGQGHLRPVGEFRGYPMFSLESLDGLDGELVAAVVDERQRWMERSVTAKEAAALLGWSAGRFEVAAERNGLAPGRLGRYDRAEVEGLPERDRERGEGQG</sequence>
<evidence type="ECO:0000313" key="3">
    <source>
        <dbReference type="Proteomes" id="UP000286746"/>
    </source>
</evidence>
<name>A0A401W7D5_STREY</name>
<comment type="caution">
    <text evidence="2">The sequence shown here is derived from an EMBL/GenBank/DDBJ whole genome shotgun (WGS) entry which is preliminary data.</text>
</comment>
<dbReference type="Proteomes" id="UP000286746">
    <property type="component" value="Unassembled WGS sequence"/>
</dbReference>
<accession>A0A401W7D5</accession>
<evidence type="ECO:0000313" key="2">
    <source>
        <dbReference type="EMBL" id="GCD45182.1"/>
    </source>
</evidence>
<organism evidence="2 3">
    <name type="scientific">Streptomyces paromomycinus</name>
    <name type="common">Streptomyces rimosus subsp. paromomycinus</name>
    <dbReference type="NCBI Taxonomy" id="92743"/>
    <lineage>
        <taxon>Bacteria</taxon>
        <taxon>Bacillati</taxon>
        <taxon>Actinomycetota</taxon>
        <taxon>Actinomycetes</taxon>
        <taxon>Kitasatosporales</taxon>
        <taxon>Streptomycetaceae</taxon>
        <taxon>Streptomyces</taxon>
    </lineage>
</organism>
<proteinExistence type="predicted"/>
<dbReference type="AlphaFoldDB" id="A0A401W7D5"/>
<feature type="region of interest" description="Disordered" evidence="1">
    <location>
        <begin position="246"/>
        <end position="270"/>
    </location>
</feature>
<evidence type="ECO:0000256" key="1">
    <source>
        <dbReference type="SAM" id="MobiDB-lite"/>
    </source>
</evidence>